<keyword evidence="2" id="KW-1185">Reference proteome</keyword>
<sequence>MERWQVRGRDDGDGQTKSRPWTGRGWSQESACGPWRLTRSHSSALLVLPGSFMGSFLGTCPGKLSALPASLWCPSLMPQHCLAKQMGRQE</sequence>
<gene>
    <name evidence="1" type="ORF">DPEC_G00031470</name>
</gene>
<evidence type="ECO:0000313" key="2">
    <source>
        <dbReference type="Proteomes" id="UP001157502"/>
    </source>
</evidence>
<evidence type="ECO:0000313" key="1">
    <source>
        <dbReference type="EMBL" id="KAJ8013602.1"/>
    </source>
</evidence>
<accession>A0ACC2HCW1</accession>
<reference evidence="1" key="1">
    <citation type="submission" date="2021-05" db="EMBL/GenBank/DDBJ databases">
        <authorList>
            <person name="Pan Q."/>
            <person name="Jouanno E."/>
            <person name="Zahm M."/>
            <person name="Klopp C."/>
            <person name="Cabau C."/>
            <person name="Louis A."/>
            <person name="Berthelot C."/>
            <person name="Parey E."/>
            <person name="Roest Crollius H."/>
            <person name="Montfort J."/>
            <person name="Robinson-Rechavi M."/>
            <person name="Bouchez O."/>
            <person name="Lampietro C."/>
            <person name="Lopez Roques C."/>
            <person name="Donnadieu C."/>
            <person name="Postlethwait J."/>
            <person name="Bobe J."/>
            <person name="Dillon D."/>
            <person name="Chandos A."/>
            <person name="von Hippel F."/>
            <person name="Guiguen Y."/>
        </authorList>
    </citation>
    <scope>NUCLEOTIDE SEQUENCE</scope>
    <source>
        <strain evidence="1">YG-Jan2019</strain>
    </source>
</reference>
<protein>
    <submittedName>
        <fullName evidence="1">Uncharacterized protein</fullName>
    </submittedName>
</protein>
<proteinExistence type="predicted"/>
<name>A0ACC2HCW1_DALPE</name>
<comment type="caution">
    <text evidence="1">The sequence shown here is derived from an EMBL/GenBank/DDBJ whole genome shotgun (WGS) entry which is preliminary data.</text>
</comment>
<dbReference type="EMBL" id="CM055730">
    <property type="protein sequence ID" value="KAJ8013602.1"/>
    <property type="molecule type" value="Genomic_DNA"/>
</dbReference>
<dbReference type="Proteomes" id="UP001157502">
    <property type="component" value="Chromosome 3"/>
</dbReference>
<organism evidence="1 2">
    <name type="scientific">Dallia pectoralis</name>
    <name type="common">Alaska blackfish</name>
    <dbReference type="NCBI Taxonomy" id="75939"/>
    <lineage>
        <taxon>Eukaryota</taxon>
        <taxon>Metazoa</taxon>
        <taxon>Chordata</taxon>
        <taxon>Craniata</taxon>
        <taxon>Vertebrata</taxon>
        <taxon>Euteleostomi</taxon>
        <taxon>Actinopterygii</taxon>
        <taxon>Neopterygii</taxon>
        <taxon>Teleostei</taxon>
        <taxon>Protacanthopterygii</taxon>
        <taxon>Esociformes</taxon>
        <taxon>Umbridae</taxon>
        <taxon>Dallia</taxon>
    </lineage>
</organism>